<comment type="caution">
    <text evidence="1">The sequence shown here is derived from an EMBL/GenBank/DDBJ whole genome shotgun (WGS) entry which is preliminary data.</text>
</comment>
<reference evidence="1" key="1">
    <citation type="submission" date="2020-02" db="EMBL/GenBank/DDBJ databases">
        <authorList>
            <person name="Shen X.-R."/>
            <person name="Zhang Y.-X."/>
        </authorList>
    </citation>
    <scope>NUCLEOTIDE SEQUENCE</scope>
    <source>
        <strain evidence="1">SYP-B3998</strain>
    </source>
</reference>
<gene>
    <name evidence="1" type="ORF">GK047_02555</name>
</gene>
<sequence length="123" mass="14283">MPYTHMILEVHCLHGIGEQEENERIPEFCKRGVGKLGYHCMENKCAFMAFTDAPNEIAYSGNEGVIPDGDTLIGFGGDMEPHDYNKHEIDELKNMWEKICRNKIQEAYDEYMVLFKEKYGEQK</sequence>
<accession>A0A6G3ZS85</accession>
<evidence type="ECO:0000313" key="1">
    <source>
        <dbReference type="EMBL" id="NEW04898.1"/>
    </source>
</evidence>
<name>A0A6G3ZS85_9BACL</name>
<protein>
    <submittedName>
        <fullName evidence="1">Uncharacterized protein</fullName>
    </submittedName>
</protein>
<organism evidence="1">
    <name type="scientific">Paenibacillus sp. SYP-B3998</name>
    <dbReference type="NCBI Taxonomy" id="2678564"/>
    <lineage>
        <taxon>Bacteria</taxon>
        <taxon>Bacillati</taxon>
        <taxon>Bacillota</taxon>
        <taxon>Bacilli</taxon>
        <taxon>Bacillales</taxon>
        <taxon>Paenibacillaceae</taxon>
        <taxon>Paenibacillus</taxon>
    </lineage>
</organism>
<dbReference type="EMBL" id="JAAIKC010000001">
    <property type="protein sequence ID" value="NEW04898.1"/>
    <property type="molecule type" value="Genomic_DNA"/>
</dbReference>
<proteinExistence type="predicted"/>
<dbReference type="AlphaFoldDB" id="A0A6G3ZS85"/>